<dbReference type="CDD" id="cd00683">
    <property type="entry name" value="Trans_IPPS_HH"/>
    <property type="match status" value="1"/>
</dbReference>
<dbReference type="InterPro" id="IPR002060">
    <property type="entry name" value="Squ/phyt_synthse"/>
</dbReference>
<protein>
    <submittedName>
        <fullName evidence="7">Phytoene/squalene synthetase</fullName>
    </submittedName>
</protein>
<evidence type="ECO:0000256" key="3">
    <source>
        <dbReference type="ARBA" id="ARBA00022679"/>
    </source>
</evidence>
<dbReference type="GO" id="GO:0051996">
    <property type="term" value="F:squalene synthase [NAD(P)H] activity"/>
    <property type="evidence" value="ECO:0007669"/>
    <property type="project" value="InterPro"/>
</dbReference>
<sequence>MLAGRGSAESGAMRSAVRRELAAAQVTEPPLRAAYVRCRQLNARHGRTYFLATRLLPAPRRPAVHALYGFARHADDIVDSGLSHDEATARLAALDATLRTALAERHSDDPVLAALTDTVTRYDIDPDLFTRFLRSMRMDLTTSDYPTRAALEEYVHGSAEVIGLQLLPVLGTVCDPDEAAPRAAALGSAFQLTNFLRDVAEDLDRGRVYLPADELAAYGVDRELLLWCRTVGHADPRVRRATADQVERTRHVYRRAWPGVALLRPESRPCVATAFTLYSRILDVIAEAGYDVFAGRAVVSAARRLALATGTMVRTWAGPPRRSAPLRRRQVSFEPTDPTKEWS</sequence>
<comment type="pathway">
    <text evidence="1">Carotenoid biosynthesis; phytoene biosynthesis.</text>
</comment>
<dbReference type="InterPro" id="IPR008949">
    <property type="entry name" value="Isoprenoid_synthase_dom_sf"/>
</dbReference>
<dbReference type="STRING" id="882082.SaccyDRAFT_1956"/>
<dbReference type="Proteomes" id="UP000002791">
    <property type="component" value="Chromosome"/>
</dbReference>
<dbReference type="AlphaFoldDB" id="H5XKJ6"/>
<evidence type="ECO:0000256" key="5">
    <source>
        <dbReference type="ARBA" id="ARBA00053028"/>
    </source>
</evidence>
<dbReference type="SFLD" id="SFLDS00005">
    <property type="entry name" value="Isoprenoid_Synthase_Type_I"/>
    <property type="match status" value="1"/>
</dbReference>
<keyword evidence="8" id="KW-1185">Reference proteome</keyword>
<dbReference type="InterPro" id="IPR044843">
    <property type="entry name" value="Trans_IPPS_bact-type"/>
</dbReference>
<dbReference type="PANTHER" id="PTHR31480">
    <property type="entry name" value="BIFUNCTIONAL LYCOPENE CYCLASE/PHYTOENE SYNTHASE"/>
    <property type="match status" value="1"/>
</dbReference>
<dbReference type="InterPro" id="IPR019845">
    <property type="entry name" value="Squalene/phytoene_synthase_CS"/>
</dbReference>
<dbReference type="GO" id="GO:0004311">
    <property type="term" value="F:geranylgeranyl diphosphate synthase activity"/>
    <property type="evidence" value="ECO:0007669"/>
    <property type="project" value="InterPro"/>
</dbReference>
<dbReference type="EMBL" id="CM001440">
    <property type="protein sequence ID" value="EHR60850.1"/>
    <property type="molecule type" value="Genomic_DNA"/>
</dbReference>
<dbReference type="Gene3D" id="1.10.600.10">
    <property type="entry name" value="Farnesyl Diphosphate Synthase"/>
    <property type="match status" value="1"/>
</dbReference>
<evidence type="ECO:0000256" key="6">
    <source>
        <dbReference type="SAM" id="MobiDB-lite"/>
    </source>
</evidence>
<keyword evidence="4" id="KW-0125">Carotenoid biosynthesis</keyword>
<evidence type="ECO:0000313" key="7">
    <source>
        <dbReference type="EMBL" id="EHR60850.1"/>
    </source>
</evidence>
<proteinExistence type="inferred from homology"/>
<comment type="similarity">
    <text evidence="2">Belongs to the phytoene/squalene synthase family.</text>
</comment>
<dbReference type="Pfam" id="PF00494">
    <property type="entry name" value="SQS_PSY"/>
    <property type="match status" value="1"/>
</dbReference>
<dbReference type="HOGENOM" id="CLU_037269_1_2_11"/>
<evidence type="ECO:0000256" key="4">
    <source>
        <dbReference type="ARBA" id="ARBA00022746"/>
    </source>
</evidence>
<dbReference type="eggNOG" id="COG1562">
    <property type="taxonomic scope" value="Bacteria"/>
</dbReference>
<keyword evidence="3" id="KW-0808">Transferase</keyword>
<feature type="region of interest" description="Disordered" evidence="6">
    <location>
        <begin position="318"/>
        <end position="343"/>
    </location>
</feature>
<evidence type="ECO:0000313" key="8">
    <source>
        <dbReference type="Proteomes" id="UP000002791"/>
    </source>
</evidence>
<dbReference type="UniPathway" id="UPA00799"/>
<dbReference type="PROSITE" id="PS01045">
    <property type="entry name" value="SQUALEN_PHYTOEN_SYN_2"/>
    <property type="match status" value="1"/>
</dbReference>
<gene>
    <name evidence="7" type="ORF">SaccyDRAFT_1956</name>
</gene>
<accession>H5XKJ6</accession>
<dbReference type="SFLD" id="SFLDG01018">
    <property type="entry name" value="Squalene/Phytoene_Synthase_Lik"/>
    <property type="match status" value="1"/>
</dbReference>
<dbReference type="InterPro" id="IPR033904">
    <property type="entry name" value="Trans_IPPS_HH"/>
</dbReference>
<dbReference type="FunFam" id="1.10.600.10:FF:000020">
    <property type="entry name" value="Phytoene synthase"/>
    <property type="match status" value="1"/>
</dbReference>
<dbReference type="SFLD" id="SFLDG01212">
    <property type="entry name" value="Phytoene_synthase_like"/>
    <property type="match status" value="1"/>
</dbReference>
<name>H5XKJ6_9PSEU</name>
<reference evidence="7 8" key="1">
    <citation type="submission" date="2011-11" db="EMBL/GenBank/DDBJ databases">
        <title>The Noncontiguous Finished sequence of Saccharomonospora cyanea NA-134.</title>
        <authorList>
            <consortium name="US DOE Joint Genome Institute"/>
            <person name="Lucas S."/>
            <person name="Han J."/>
            <person name="Lapidus A."/>
            <person name="Cheng J.-F."/>
            <person name="Goodwin L."/>
            <person name="Pitluck S."/>
            <person name="Peters L."/>
            <person name="Ovchinnikova G."/>
            <person name="Lu M."/>
            <person name="Detter J.C."/>
            <person name="Han C."/>
            <person name="Tapia R."/>
            <person name="Land M."/>
            <person name="Hauser L."/>
            <person name="Kyrpides N."/>
            <person name="Ivanova N."/>
            <person name="Pagani I."/>
            <person name="Brambilla E.-M."/>
            <person name="Klenk H.-P."/>
            <person name="Woyke T."/>
        </authorList>
    </citation>
    <scope>NUCLEOTIDE SEQUENCE [LARGE SCALE GENOMIC DNA]</scope>
    <source>
        <strain evidence="7 8">NA-134</strain>
    </source>
</reference>
<dbReference type="SUPFAM" id="SSF48576">
    <property type="entry name" value="Terpenoid synthases"/>
    <property type="match status" value="1"/>
</dbReference>
<organism evidence="7 8">
    <name type="scientific">Saccharomonospora cyanea NA-134</name>
    <dbReference type="NCBI Taxonomy" id="882082"/>
    <lineage>
        <taxon>Bacteria</taxon>
        <taxon>Bacillati</taxon>
        <taxon>Actinomycetota</taxon>
        <taxon>Actinomycetes</taxon>
        <taxon>Pseudonocardiales</taxon>
        <taxon>Pseudonocardiaceae</taxon>
        <taxon>Saccharomonospora</taxon>
    </lineage>
</organism>
<dbReference type="GO" id="GO:0016117">
    <property type="term" value="P:carotenoid biosynthetic process"/>
    <property type="evidence" value="ECO:0007669"/>
    <property type="project" value="UniProtKB-KW"/>
</dbReference>
<evidence type="ECO:0000256" key="2">
    <source>
        <dbReference type="ARBA" id="ARBA00006251"/>
    </source>
</evidence>
<comment type="cofactor">
    <cofactor evidence="5">
        <name>ATP</name>
        <dbReference type="ChEBI" id="CHEBI:30616"/>
    </cofactor>
</comment>
<evidence type="ECO:0000256" key="1">
    <source>
        <dbReference type="ARBA" id="ARBA00004684"/>
    </source>
</evidence>